<dbReference type="InterPro" id="IPR001173">
    <property type="entry name" value="Glyco_trans_2-like"/>
</dbReference>
<keyword evidence="3" id="KW-1185">Reference proteome</keyword>
<evidence type="ECO:0000313" key="3">
    <source>
        <dbReference type="Proteomes" id="UP000505355"/>
    </source>
</evidence>
<dbReference type="Gene3D" id="3.90.550.10">
    <property type="entry name" value="Spore Coat Polysaccharide Biosynthesis Protein SpsA, Chain A"/>
    <property type="match status" value="1"/>
</dbReference>
<dbReference type="InterPro" id="IPR029044">
    <property type="entry name" value="Nucleotide-diphossugar_trans"/>
</dbReference>
<organism evidence="2 3">
    <name type="scientific">Mucilaginibacter mali</name>
    <dbReference type="NCBI Taxonomy" id="2740462"/>
    <lineage>
        <taxon>Bacteria</taxon>
        <taxon>Pseudomonadati</taxon>
        <taxon>Bacteroidota</taxon>
        <taxon>Sphingobacteriia</taxon>
        <taxon>Sphingobacteriales</taxon>
        <taxon>Sphingobacteriaceae</taxon>
        <taxon>Mucilaginibacter</taxon>
    </lineage>
</organism>
<feature type="domain" description="Glycosyltransferase 2-like" evidence="1">
    <location>
        <begin position="9"/>
        <end position="117"/>
    </location>
</feature>
<dbReference type="EMBL" id="CP054139">
    <property type="protein sequence ID" value="QKJ30630.1"/>
    <property type="molecule type" value="Genomic_DNA"/>
</dbReference>
<proteinExistence type="predicted"/>
<name>A0A7D4QKN2_9SPHI</name>
<dbReference type="Proteomes" id="UP000505355">
    <property type="component" value="Chromosome"/>
</dbReference>
<dbReference type="RefSeq" id="WP_173415303.1">
    <property type="nucleotide sequence ID" value="NZ_CP054139.1"/>
</dbReference>
<dbReference type="SUPFAM" id="SSF53448">
    <property type="entry name" value="Nucleotide-diphospho-sugar transferases"/>
    <property type="match status" value="1"/>
</dbReference>
<reference evidence="2 3" key="1">
    <citation type="submission" date="2020-05" db="EMBL/GenBank/DDBJ databases">
        <title>Mucilaginibacter mali sp. nov.</title>
        <authorList>
            <person name="Kim H.S."/>
            <person name="Lee K.C."/>
            <person name="Suh M.K."/>
            <person name="Kim J.-S."/>
            <person name="Han K.-I."/>
            <person name="Eom M.K."/>
            <person name="Shin Y.K."/>
            <person name="Lee J.-S."/>
        </authorList>
    </citation>
    <scope>NUCLEOTIDE SEQUENCE [LARGE SCALE GENOMIC DNA]</scope>
    <source>
        <strain evidence="2 3">G2-14</strain>
    </source>
</reference>
<sequence>MQPKFPRVSIIMAVYNRDFSMVRRALDSVMAQDFRDFELIVVDDGSDAALGRDILDYVTLHEEQLTYLRHKNIGQAFSINKGMLNSAGAYIGFIDSDDEYKPNHISACLENMKEYDLIASTTENIATCPEDLLVPCKDNPTGYIFIDECIVFGTLFGKREVFEHVPFRNLLALDPDFYERAGKKYLTQKLNLRTYKYYMGLPDSNMTREKRLRQGLVSI</sequence>
<dbReference type="Pfam" id="PF00535">
    <property type="entry name" value="Glycos_transf_2"/>
    <property type="match status" value="1"/>
</dbReference>
<dbReference type="CDD" id="cd00761">
    <property type="entry name" value="Glyco_tranf_GTA_type"/>
    <property type="match status" value="1"/>
</dbReference>
<dbReference type="PANTHER" id="PTHR22916">
    <property type="entry name" value="GLYCOSYLTRANSFERASE"/>
    <property type="match status" value="1"/>
</dbReference>
<evidence type="ECO:0000313" key="2">
    <source>
        <dbReference type="EMBL" id="QKJ30630.1"/>
    </source>
</evidence>
<protein>
    <submittedName>
        <fullName evidence="2">Glycosyltransferase family 2 protein</fullName>
    </submittedName>
</protein>
<dbReference type="PANTHER" id="PTHR22916:SF3">
    <property type="entry name" value="UDP-GLCNAC:BETAGAL BETA-1,3-N-ACETYLGLUCOSAMINYLTRANSFERASE-LIKE PROTEIN 1"/>
    <property type="match status" value="1"/>
</dbReference>
<evidence type="ECO:0000259" key="1">
    <source>
        <dbReference type="Pfam" id="PF00535"/>
    </source>
</evidence>
<keyword evidence="2" id="KW-0808">Transferase</keyword>
<accession>A0A7D4QKN2</accession>
<dbReference type="AlphaFoldDB" id="A0A7D4QKN2"/>
<gene>
    <name evidence="2" type="ORF">HQ865_12970</name>
</gene>
<dbReference type="KEGG" id="mmab:HQ865_12970"/>
<dbReference type="GO" id="GO:0016758">
    <property type="term" value="F:hexosyltransferase activity"/>
    <property type="evidence" value="ECO:0007669"/>
    <property type="project" value="UniProtKB-ARBA"/>
</dbReference>